<evidence type="ECO:0000256" key="3">
    <source>
        <dbReference type="ARBA" id="ARBA00022475"/>
    </source>
</evidence>
<dbReference type="GO" id="GO:0042168">
    <property type="term" value="P:heme metabolic process"/>
    <property type="evidence" value="ECO:0007669"/>
    <property type="project" value="InterPro"/>
</dbReference>
<evidence type="ECO:0000256" key="2">
    <source>
        <dbReference type="ARBA" id="ARBA00004236"/>
    </source>
</evidence>
<reference evidence="9 10" key="2">
    <citation type="journal article" date="2016" name="Science">
        <title>A bacterium that degrades and assimilates poly(ethylene terephthalate).</title>
        <authorList>
            <person name="Yoshida S."/>
            <person name="Hiraga K."/>
            <person name="Takehana T."/>
            <person name="Taniguchi I."/>
            <person name="Yamaji H."/>
            <person name="Maeda Y."/>
            <person name="Toyohara K."/>
            <person name="Miyamoto K."/>
            <person name="Kimura Y."/>
            <person name="Oda K."/>
        </authorList>
    </citation>
    <scope>NUCLEOTIDE SEQUENCE [LARGE SCALE GENOMIC DNA]</scope>
    <source>
        <strain evidence="10">NBRC 110686 / TISTR 2288 / 201-F6</strain>
    </source>
</reference>
<dbReference type="STRING" id="1547922.ISF6_3185"/>
<protein>
    <submittedName>
        <fullName evidence="9">Uncharacterized protein EC-HemY</fullName>
    </submittedName>
</protein>
<evidence type="ECO:0000256" key="1">
    <source>
        <dbReference type="ARBA" id="ARBA00004141"/>
    </source>
</evidence>
<dbReference type="Proteomes" id="UP000037660">
    <property type="component" value="Unassembled WGS sequence"/>
</dbReference>
<evidence type="ECO:0000313" key="10">
    <source>
        <dbReference type="Proteomes" id="UP000037660"/>
    </source>
</evidence>
<dbReference type="OrthoDB" id="9151794at2"/>
<dbReference type="RefSeq" id="WP_054021265.1">
    <property type="nucleotide sequence ID" value="NZ_BBYR01000045.1"/>
</dbReference>
<comment type="subcellular location">
    <subcellularLocation>
        <location evidence="2">Cell membrane</location>
    </subcellularLocation>
    <subcellularLocation>
        <location evidence="1">Membrane</location>
        <topology evidence="1">Multi-pass membrane protein</topology>
    </subcellularLocation>
</comment>
<keyword evidence="6 7" id="KW-0472">Membrane</keyword>
<sequence length="415" mass="45455">MRAVVWLVLLFAAAVVAATAFGTNEGLVSFYWRSWRLDMSLNLFVVLLIGGCAVLVALMQAVVALTGLPQRAHEWRLARRDRSAQAALREALAQYFGGRYSRAEKAAQRALAIQADTPELGQDNEFTVLAHLLHAGSAHRLQNRAQRDEQLQQALALARRSPAARPAEEGARLLAAEWALDDRQAARALELLAELPPGVARRTHALRLKLQATRLGLQPLEALRTARLLAKHQGFSRDAAQGLLRSLAFESLDTARDLDQLRKVWLQLDPADRRDAFVAAHAARAAVRMEAVDEARGWLRPFWERLGELEPDERAALAGALVQAIPGLGSEWLPRLEAAAQQFPREGAVAHAVGQALAERQLWGKARRLLEQAAADESLGAAVRRQALVRLATLARGEGDETRAGQCLEAAARLP</sequence>
<proteinExistence type="predicted"/>
<dbReference type="InterPro" id="IPR005254">
    <property type="entry name" value="Heme_biosyn_assoc_TPR_pro"/>
</dbReference>
<dbReference type="GO" id="GO:0005886">
    <property type="term" value="C:plasma membrane"/>
    <property type="evidence" value="ECO:0007669"/>
    <property type="project" value="UniProtKB-SubCell"/>
</dbReference>
<dbReference type="InterPro" id="IPR010817">
    <property type="entry name" value="HemY_N"/>
</dbReference>
<dbReference type="EMBL" id="BBYR01000045">
    <property type="protein sequence ID" value="GAP37330.1"/>
    <property type="molecule type" value="Genomic_DNA"/>
</dbReference>
<keyword evidence="5 7" id="KW-1133">Transmembrane helix</keyword>
<evidence type="ECO:0000256" key="5">
    <source>
        <dbReference type="ARBA" id="ARBA00022989"/>
    </source>
</evidence>
<feature type="domain" description="HemY N-terminal" evidence="8">
    <location>
        <begin position="26"/>
        <end position="118"/>
    </location>
</feature>
<reference evidence="10" key="1">
    <citation type="submission" date="2015-07" db="EMBL/GenBank/DDBJ databases">
        <title>Discovery of a poly(ethylene terephthalate assimilation.</title>
        <authorList>
            <person name="Yoshida S."/>
            <person name="Hiraga K."/>
            <person name="Takehana T."/>
            <person name="Taniguchi I."/>
            <person name="Yamaji H."/>
            <person name="Maeda Y."/>
            <person name="Toyohara K."/>
            <person name="Miyamoto K."/>
            <person name="Kimura Y."/>
            <person name="Oda K."/>
        </authorList>
    </citation>
    <scope>NUCLEOTIDE SEQUENCE [LARGE SCALE GENOMIC DNA]</scope>
    <source>
        <strain evidence="10">NBRC 110686 / TISTR 2288 / 201-F6</strain>
    </source>
</reference>
<organism evidence="9 10">
    <name type="scientific">Piscinibacter sakaiensis</name>
    <name type="common">Ideonella sakaiensis</name>
    <dbReference type="NCBI Taxonomy" id="1547922"/>
    <lineage>
        <taxon>Bacteria</taxon>
        <taxon>Pseudomonadati</taxon>
        <taxon>Pseudomonadota</taxon>
        <taxon>Betaproteobacteria</taxon>
        <taxon>Burkholderiales</taxon>
        <taxon>Sphaerotilaceae</taxon>
        <taxon>Piscinibacter</taxon>
    </lineage>
</organism>
<evidence type="ECO:0000259" key="8">
    <source>
        <dbReference type="Pfam" id="PF07219"/>
    </source>
</evidence>
<gene>
    <name evidence="9" type="ORF">ISF6_3185</name>
</gene>
<keyword evidence="10" id="KW-1185">Reference proteome</keyword>
<comment type="caution">
    <text evidence="9">The sequence shown here is derived from an EMBL/GenBank/DDBJ whole genome shotgun (WGS) entry which is preliminary data.</text>
</comment>
<evidence type="ECO:0000256" key="4">
    <source>
        <dbReference type="ARBA" id="ARBA00022692"/>
    </source>
</evidence>
<evidence type="ECO:0000256" key="6">
    <source>
        <dbReference type="ARBA" id="ARBA00023136"/>
    </source>
</evidence>
<evidence type="ECO:0000256" key="7">
    <source>
        <dbReference type="SAM" id="Phobius"/>
    </source>
</evidence>
<evidence type="ECO:0000313" key="9">
    <source>
        <dbReference type="EMBL" id="GAP37330.1"/>
    </source>
</evidence>
<keyword evidence="4 7" id="KW-0812">Transmembrane</keyword>
<dbReference type="AlphaFoldDB" id="A0A0K8P553"/>
<name>A0A0K8P553_PISS1</name>
<accession>A0A0K8P553</accession>
<dbReference type="NCBIfam" id="TIGR00540">
    <property type="entry name" value="TPR_hemY_coli"/>
    <property type="match status" value="1"/>
</dbReference>
<feature type="transmembrane region" description="Helical" evidence="7">
    <location>
        <begin position="41"/>
        <end position="68"/>
    </location>
</feature>
<keyword evidence="3" id="KW-1003">Cell membrane</keyword>
<dbReference type="Pfam" id="PF07219">
    <property type="entry name" value="HemY_N"/>
    <property type="match status" value="1"/>
</dbReference>